<dbReference type="RefSeq" id="WP_073582604.1">
    <property type="nucleotide sequence ID" value="NZ_AP024897.1"/>
</dbReference>
<organism evidence="1 2">
    <name type="scientific">Vibrio quintilis</name>
    <dbReference type="NCBI Taxonomy" id="1117707"/>
    <lineage>
        <taxon>Bacteria</taxon>
        <taxon>Pseudomonadati</taxon>
        <taxon>Pseudomonadota</taxon>
        <taxon>Gammaproteobacteria</taxon>
        <taxon>Vibrionales</taxon>
        <taxon>Vibrionaceae</taxon>
        <taxon>Vibrio</taxon>
    </lineage>
</organism>
<protein>
    <submittedName>
        <fullName evidence="1">Bacterial extracellular solute-binding proteins, family 3</fullName>
    </submittedName>
</protein>
<dbReference type="Gene3D" id="3.40.190.10">
    <property type="entry name" value="Periplasmic binding protein-like II"/>
    <property type="match status" value="2"/>
</dbReference>
<accession>A0A1M7YV98</accession>
<dbReference type="OrthoDB" id="2081943at2"/>
<keyword evidence="2" id="KW-1185">Reference proteome</keyword>
<dbReference type="SUPFAM" id="SSF53850">
    <property type="entry name" value="Periplasmic binding protein-like II"/>
    <property type="match status" value="1"/>
</dbReference>
<dbReference type="AlphaFoldDB" id="A0A1M7YV98"/>
<proteinExistence type="predicted"/>
<sequence length="278" mass="31760">MTCLCAFPGSAAGERVSISTVNYPPYIYPDYVPFVGYGLGRDIVTEAFALVNHPAEFQILPMSRNVWSLREGRVDANLGVSRWFHADGMSTRVDSVDILNMNFVLFYKHQRFPDGFSFRQLPALSPYTIGNVRGSATTRIVERAGLNVSYASRIVQNLRKLEAGRIDFAIAVDLAGWQIIHELFPDKMNEFATIKKPVLTEPLAVIFRKEDRMLKDQFTHGFQQLIASQRYIQILQKYYQHVRIDRQDIPQSVYVHLDKSSPEMKHILAEDTSLTLNE</sequence>
<gene>
    <name evidence="1" type="ORF">VQ7734_02304</name>
</gene>
<evidence type="ECO:0000313" key="1">
    <source>
        <dbReference type="EMBL" id="SHO56535.1"/>
    </source>
</evidence>
<dbReference type="EMBL" id="FRFG01000026">
    <property type="protein sequence ID" value="SHO56535.1"/>
    <property type="molecule type" value="Genomic_DNA"/>
</dbReference>
<name>A0A1M7YV98_9VIBR</name>
<dbReference type="STRING" id="1117707.VQ7734_02304"/>
<evidence type="ECO:0000313" key="2">
    <source>
        <dbReference type="Proteomes" id="UP000184600"/>
    </source>
</evidence>
<dbReference type="Proteomes" id="UP000184600">
    <property type="component" value="Unassembled WGS sequence"/>
</dbReference>
<reference evidence="2" key="1">
    <citation type="submission" date="2016-12" db="EMBL/GenBank/DDBJ databases">
        <authorList>
            <person name="Rodrigo-Torres L."/>
            <person name="Arahal R.D."/>
            <person name="Lucena T."/>
        </authorList>
    </citation>
    <scope>NUCLEOTIDE SEQUENCE [LARGE SCALE GENOMIC DNA]</scope>
</reference>